<evidence type="ECO:0000256" key="1">
    <source>
        <dbReference type="ARBA" id="ARBA00022801"/>
    </source>
</evidence>
<dbReference type="SUPFAM" id="SSF56317">
    <property type="entry name" value="Carbon-nitrogen hydrolase"/>
    <property type="match status" value="1"/>
</dbReference>
<dbReference type="Gene3D" id="3.60.110.10">
    <property type="entry name" value="Carbon-nitrogen hydrolase"/>
    <property type="match status" value="1"/>
</dbReference>
<evidence type="ECO:0000313" key="3">
    <source>
        <dbReference type="EMBL" id="SVD06591.1"/>
    </source>
</evidence>
<dbReference type="EMBL" id="UINC01127459">
    <property type="protein sequence ID" value="SVD06591.1"/>
    <property type="molecule type" value="Genomic_DNA"/>
</dbReference>
<dbReference type="InterPro" id="IPR050345">
    <property type="entry name" value="Aliph_Amidase/BUP"/>
</dbReference>
<dbReference type="PANTHER" id="PTHR43674">
    <property type="entry name" value="NITRILASE C965.09-RELATED"/>
    <property type="match status" value="1"/>
</dbReference>
<name>A0A382SCF1_9ZZZZ</name>
<keyword evidence="1" id="KW-0378">Hydrolase</keyword>
<sequence length="219" mass="23567">MRRIAMAQMRVEGGLIDKNLCQAVNTIEAAATNNCDIVVLPECLDVGWTHPSAKIEAQPIPGPTSQVISQAAADHHIYVVAGLTERIDQHIYNAAILVSPSGEILLKHRKINVLDIARDIYSIGDTLSVAETEFGTIGLNICADNFPSSLHFARSLASMGADLLLSPCAWAVDANHDNVKDPYGSLWLESYGTISKEYDITVIGVSNVGNITGGVWQGR</sequence>
<dbReference type="GO" id="GO:0033388">
    <property type="term" value="P:putrescine biosynthetic process from arginine"/>
    <property type="evidence" value="ECO:0007669"/>
    <property type="project" value="TreeGrafter"/>
</dbReference>
<feature type="non-terminal residue" evidence="3">
    <location>
        <position position="219"/>
    </location>
</feature>
<feature type="domain" description="CN hydrolase" evidence="2">
    <location>
        <begin position="2"/>
        <end position="219"/>
    </location>
</feature>
<dbReference type="PROSITE" id="PS50263">
    <property type="entry name" value="CN_HYDROLASE"/>
    <property type="match status" value="1"/>
</dbReference>
<dbReference type="Pfam" id="PF00795">
    <property type="entry name" value="CN_hydrolase"/>
    <property type="match status" value="1"/>
</dbReference>
<organism evidence="3">
    <name type="scientific">marine metagenome</name>
    <dbReference type="NCBI Taxonomy" id="408172"/>
    <lineage>
        <taxon>unclassified sequences</taxon>
        <taxon>metagenomes</taxon>
        <taxon>ecological metagenomes</taxon>
    </lineage>
</organism>
<dbReference type="InterPro" id="IPR036526">
    <property type="entry name" value="C-N_Hydrolase_sf"/>
</dbReference>
<dbReference type="InterPro" id="IPR003010">
    <property type="entry name" value="C-N_Hydrolase"/>
</dbReference>
<proteinExistence type="predicted"/>
<dbReference type="GO" id="GO:0050126">
    <property type="term" value="F:N-carbamoylputrescine amidase activity"/>
    <property type="evidence" value="ECO:0007669"/>
    <property type="project" value="TreeGrafter"/>
</dbReference>
<dbReference type="CDD" id="cd07197">
    <property type="entry name" value="nitrilase"/>
    <property type="match status" value="1"/>
</dbReference>
<evidence type="ECO:0000259" key="2">
    <source>
        <dbReference type="PROSITE" id="PS50263"/>
    </source>
</evidence>
<dbReference type="PANTHER" id="PTHR43674:SF2">
    <property type="entry name" value="BETA-UREIDOPROPIONASE"/>
    <property type="match status" value="1"/>
</dbReference>
<accession>A0A382SCF1</accession>
<gene>
    <name evidence="3" type="ORF">METZ01_LOCUS359445</name>
</gene>
<dbReference type="AlphaFoldDB" id="A0A382SCF1"/>
<reference evidence="3" key="1">
    <citation type="submission" date="2018-05" db="EMBL/GenBank/DDBJ databases">
        <authorList>
            <person name="Lanie J.A."/>
            <person name="Ng W.-L."/>
            <person name="Kazmierczak K.M."/>
            <person name="Andrzejewski T.M."/>
            <person name="Davidsen T.M."/>
            <person name="Wayne K.J."/>
            <person name="Tettelin H."/>
            <person name="Glass J.I."/>
            <person name="Rusch D."/>
            <person name="Podicherti R."/>
            <person name="Tsui H.-C.T."/>
            <person name="Winkler M.E."/>
        </authorList>
    </citation>
    <scope>NUCLEOTIDE SEQUENCE</scope>
</reference>
<protein>
    <recommendedName>
        <fullName evidence="2">CN hydrolase domain-containing protein</fullName>
    </recommendedName>
</protein>